<dbReference type="InterPro" id="IPR036259">
    <property type="entry name" value="MFS_trans_sf"/>
</dbReference>
<dbReference type="PANTHER" id="PTHR43124">
    <property type="entry name" value="PURINE EFFLUX PUMP PBUE"/>
    <property type="match status" value="1"/>
</dbReference>
<evidence type="ECO:0000256" key="4">
    <source>
        <dbReference type="ARBA" id="ARBA00022989"/>
    </source>
</evidence>
<keyword evidence="2" id="KW-1003">Cell membrane</keyword>
<evidence type="ECO:0000259" key="7">
    <source>
        <dbReference type="PROSITE" id="PS50850"/>
    </source>
</evidence>
<feature type="transmembrane region" description="Helical" evidence="6">
    <location>
        <begin position="342"/>
        <end position="363"/>
    </location>
</feature>
<dbReference type="InterPro" id="IPR050189">
    <property type="entry name" value="MFS_Efflux_Transporters"/>
</dbReference>
<reference evidence="8" key="1">
    <citation type="submission" date="2020-01" db="EMBL/GenBank/DDBJ databases">
        <authorList>
            <person name="Rat A."/>
        </authorList>
    </citation>
    <scope>NUCLEOTIDE SEQUENCE</scope>
    <source>
        <strain evidence="8">LMG 28251</strain>
    </source>
</reference>
<feature type="transmembrane region" description="Helical" evidence="6">
    <location>
        <begin position="245"/>
        <end position="269"/>
    </location>
</feature>
<dbReference type="PROSITE" id="PS51257">
    <property type="entry name" value="PROKAR_LIPOPROTEIN"/>
    <property type="match status" value="1"/>
</dbReference>
<keyword evidence="3 6" id="KW-0812">Transmembrane</keyword>
<dbReference type="InterPro" id="IPR020846">
    <property type="entry name" value="MFS_dom"/>
</dbReference>
<feature type="transmembrane region" description="Helical" evidence="6">
    <location>
        <begin position="281"/>
        <end position="299"/>
    </location>
</feature>
<dbReference type="GO" id="GO:0022857">
    <property type="term" value="F:transmembrane transporter activity"/>
    <property type="evidence" value="ECO:0007669"/>
    <property type="project" value="InterPro"/>
</dbReference>
<accession>A0AAF1JXR8</accession>
<keyword evidence="4 6" id="KW-1133">Transmembrane helix</keyword>
<evidence type="ECO:0000256" key="5">
    <source>
        <dbReference type="ARBA" id="ARBA00023136"/>
    </source>
</evidence>
<sequence length="392" mass="40025">MPEPSLRPPEAPMPWALLAACCLAMFAASCSGTTRAPFLIEMARDLSSTLPLVANLMALTSIAWGAASLIAGAGSDRWGRRPFLIGGPVLLALCLVGMSSGTSYVAVAVWAMLAGACAGAFTGTIMAEASTRVQPGQRGRALGWIMAGQSLALLLGVPLAAWIGEALGWRGVTRTVAAIAMLAALALLATTLRPAGSAPHARGAGVSYRKAMSGPVLRLLAMGVAERVCYGLMAVYFASFLQTSYALTLGTLALPLALFALGNIAGTIVGGQMADRLPNRLLIFAAAMAGAALLALPLFGWTPSLAVSVGLGFAYVLVNALARPSLMASLASVPEEVRGTVLGLNVTSASFGWLGAAALGGWMLARQGFWGFGPLACGIGLLGAALAILRRK</sequence>
<dbReference type="PANTHER" id="PTHR43124:SF3">
    <property type="entry name" value="CHLORAMPHENICOL EFFLUX PUMP RV0191"/>
    <property type="match status" value="1"/>
</dbReference>
<evidence type="ECO:0000256" key="1">
    <source>
        <dbReference type="ARBA" id="ARBA00004651"/>
    </source>
</evidence>
<evidence type="ECO:0000313" key="9">
    <source>
        <dbReference type="Proteomes" id="UP001196068"/>
    </source>
</evidence>
<dbReference type="SUPFAM" id="SSF103473">
    <property type="entry name" value="MFS general substrate transporter"/>
    <property type="match status" value="1"/>
</dbReference>
<feature type="transmembrane region" description="Helical" evidence="6">
    <location>
        <begin position="141"/>
        <end position="163"/>
    </location>
</feature>
<comment type="caution">
    <text evidence="8">The sequence shown here is derived from an EMBL/GenBank/DDBJ whole genome shotgun (WGS) entry which is preliminary data.</text>
</comment>
<comment type="subcellular location">
    <subcellularLocation>
        <location evidence="1">Cell membrane</location>
        <topology evidence="1">Multi-pass membrane protein</topology>
    </subcellularLocation>
</comment>
<gene>
    <name evidence="8" type="ORF">GXW79_02010</name>
</gene>
<dbReference type="RefSeq" id="WP_211872525.1">
    <property type="nucleotide sequence ID" value="NZ_JAAEDH010000001.1"/>
</dbReference>
<dbReference type="Proteomes" id="UP001196068">
    <property type="component" value="Unassembled WGS sequence"/>
</dbReference>
<dbReference type="Gene3D" id="1.20.1250.20">
    <property type="entry name" value="MFS general substrate transporter like domains"/>
    <property type="match status" value="1"/>
</dbReference>
<dbReference type="InterPro" id="IPR005829">
    <property type="entry name" value="Sugar_transporter_CS"/>
</dbReference>
<keyword evidence="9" id="KW-1185">Reference proteome</keyword>
<dbReference type="AlphaFoldDB" id="A0AAF1JXR8"/>
<feature type="transmembrane region" description="Helical" evidence="6">
    <location>
        <begin position="216"/>
        <end position="239"/>
    </location>
</feature>
<dbReference type="GO" id="GO:0005886">
    <property type="term" value="C:plasma membrane"/>
    <property type="evidence" value="ECO:0007669"/>
    <property type="project" value="UniProtKB-SubCell"/>
</dbReference>
<evidence type="ECO:0000256" key="6">
    <source>
        <dbReference type="SAM" id="Phobius"/>
    </source>
</evidence>
<evidence type="ECO:0000256" key="3">
    <source>
        <dbReference type="ARBA" id="ARBA00022692"/>
    </source>
</evidence>
<proteinExistence type="predicted"/>
<organism evidence="8 9">
    <name type="scientific">Plastoroseomonas arctica</name>
    <dbReference type="NCBI Taxonomy" id="1509237"/>
    <lineage>
        <taxon>Bacteria</taxon>
        <taxon>Pseudomonadati</taxon>
        <taxon>Pseudomonadota</taxon>
        <taxon>Alphaproteobacteria</taxon>
        <taxon>Acetobacterales</taxon>
        <taxon>Acetobacteraceae</taxon>
        <taxon>Plastoroseomonas</taxon>
    </lineage>
</organism>
<dbReference type="PROSITE" id="PS50850">
    <property type="entry name" value="MFS"/>
    <property type="match status" value="1"/>
</dbReference>
<feature type="transmembrane region" description="Helical" evidence="6">
    <location>
        <begin position="369"/>
        <end position="389"/>
    </location>
</feature>
<dbReference type="EMBL" id="JAAEDH010000001">
    <property type="protein sequence ID" value="MBR0653844.1"/>
    <property type="molecule type" value="Genomic_DNA"/>
</dbReference>
<dbReference type="PROSITE" id="PS00216">
    <property type="entry name" value="SUGAR_TRANSPORT_1"/>
    <property type="match status" value="1"/>
</dbReference>
<feature type="transmembrane region" description="Helical" evidence="6">
    <location>
        <begin position="83"/>
        <end position="101"/>
    </location>
</feature>
<feature type="transmembrane region" description="Helical" evidence="6">
    <location>
        <begin position="305"/>
        <end position="322"/>
    </location>
</feature>
<feature type="transmembrane region" description="Helical" evidence="6">
    <location>
        <begin position="175"/>
        <end position="195"/>
    </location>
</feature>
<keyword evidence="5 6" id="KW-0472">Membrane</keyword>
<dbReference type="Pfam" id="PF07690">
    <property type="entry name" value="MFS_1"/>
    <property type="match status" value="1"/>
</dbReference>
<protein>
    <submittedName>
        <fullName evidence="8">MFS transporter</fullName>
    </submittedName>
</protein>
<reference evidence="8" key="2">
    <citation type="journal article" date="2021" name="Syst. Appl. Microbiol.">
        <title>Roseomonas hellenica sp. nov., isolated from roots of wild-growing Alkanna tinctoria.</title>
        <authorList>
            <person name="Rat A."/>
            <person name="Naranjo H.D."/>
            <person name="Lebbe L."/>
            <person name="Cnockaert M."/>
            <person name="Krigas N."/>
            <person name="Grigoriadou K."/>
            <person name="Maloupa E."/>
            <person name="Willems A."/>
        </authorList>
    </citation>
    <scope>NUCLEOTIDE SEQUENCE</scope>
    <source>
        <strain evidence="8">LMG 28251</strain>
    </source>
</reference>
<feature type="transmembrane region" description="Helical" evidence="6">
    <location>
        <begin position="48"/>
        <end position="71"/>
    </location>
</feature>
<feature type="domain" description="Major facilitator superfamily (MFS) profile" evidence="7">
    <location>
        <begin position="17"/>
        <end position="392"/>
    </location>
</feature>
<name>A0AAF1JXR8_9PROT</name>
<dbReference type="InterPro" id="IPR011701">
    <property type="entry name" value="MFS"/>
</dbReference>
<evidence type="ECO:0000313" key="8">
    <source>
        <dbReference type="EMBL" id="MBR0653844.1"/>
    </source>
</evidence>
<evidence type="ECO:0000256" key="2">
    <source>
        <dbReference type="ARBA" id="ARBA00022475"/>
    </source>
</evidence>